<dbReference type="Proteomes" id="UP000002949">
    <property type="component" value="Unassembled WGS sequence"/>
</dbReference>
<evidence type="ECO:0000313" key="1">
    <source>
        <dbReference type="EMBL" id="EHH09353.1"/>
    </source>
</evidence>
<accession>G6YFZ9</accession>
<organism evidence="1 2">
    <name type="scientific">Mesorhizobium amorphae CCNWGS0123</name>
    <dbReference type="NCBI Taxonomy" id="1082933"/>
    <lineage>
        <taxon>Bacteria</taxon>
        <taxon>Pseudomonadati</taxon>
        <taxon>Pseudomonadota</taxon>
        <taxon>Alphaproteobacteria</taxon>
        <taxon>Hyphomicrobiales</taxon>
        <taxon>Phyllobacteriaceae</taxon>
        <taxon>Mesorhizobium</taxon>
    </lineage>
</organism>
<protein>
    <submittedName>
        <fullName evidence="1">Uncharacterized protein</fullName>
    </submittedName>
</protein>
<dbReference type="KEGG" id="mamo:A6B35_30190"/>
<proteinExistence type="predicted"/>
<dbReference type="AlphaFoldDB" id="G6YFZ9"/>
<keyword evidence="2" id="KW-1185">Reference proteome</keyword>
<evidence type="ECO:0000313" key="2">
    <source>
        <dbReference type="Proteomes" id="UP000002949"/>
    </source>
</evidence>
<gene>
    <name evidence="1" type="ORF">MEA186_24527</name>
</gene>
<name>G6YFZ9_9HYPH</name>
<reference evidence="1 2" key="1">
    <citation type="journal article" date="2012" name="J. Bacteriol.">
        <title>Draft Genome Sequence of Plant Growth-Promoting Rhizobium Mesorhizobium amorphae, Isolated from Zinc-Lead Mine Tailings.</title>
        <authorList>
            <person name="Hao X."/>
            <person name="Lin Y."/>
            <person name="Johnstone L."/>
            <person name="Baltrus D.A."/>
            <person name="Miller S.J."/>
            <person name="Wei G."/>
            <person name="Rensing C."/>
        </authorList>
    </citation>
    <scope>NUCLEOTIDE SEQUENCE [LARGE SCALE GENOMIC DNA]</scope>
    <source>
        <strain evidence="1 2">CCNWGS0123</strain>
    </source>
</reference>
<sequence>MTEFEKVQIINGRKARHLRQYPSAEIDATFRDHTASMEILVCPSAIDVEAPDRRLFSSSVRFTDGGDRQLLDSLPE</sequence>
<dbReference type="EMBL" id="AGSN01000170">
    <property type="protein sequence ID" value="EHH09353.1"/>
    <property type="molecule type" value="Genomic_DNA"/>
</dbReference>